<dbReference type="RefSeq" id="WP_311614769.1">
    <property type="nucleotide sequence ID" value="NZ_JAVREV010000001.1"/>
</dbReference>
<dbReference type="EMBL" id="JAVREV010000001">
    <property type="protein sequence ID" value="MDT0441196.1"/>
    <property type="molecule type" value="Genomic_DNA"/>
</dbReference>
<evidence type="ECO:0000313" key="1">
    <source>
        <dbReference type="EMBL" id="MDT0441196.1"/>
    </source>
</evidence>
<organism evidence="1 2">
    <name type="scientific">Streptomyces johnsoniae</name>
    <dbReference type="NCBI Taxonomy" id="3075532"/>
    <lineage>
        <taxon>Bacteria</taxon>
        <taxon>Bacillati</taxon>
        <taxon>Actinomycetota</taxon>
        <taxon>Actinomycetes</taxon>
        <taxon>Kitasatosporales</taxon>
        <taxon>Streptomycetaceae</taxon>
        <taxon>Streptomyces</taxon>
    </lineage>
</organism>
<keyword evidence="2" id="KW-1185">Reference proteome</keyword>
<accession>A0ABU2RXM4</accession>
<protein>
    <submittedName>
        <fullName evidence="1">Uncharacterized protein</fullName>
    </submittedName>
</protein>
<dbReference type="Proteomes" id="UP001183615">
    <property type="component" value="Unassembled WGS sequence"/>
</dbReference>
<gene>
    <name evidence="1" type="ORF">RM779_01085</name>
</gene>
<reference evidence="2" key="1">
    <citation type="submission" date="2023-07" db="EMBL/GenBank/DDBJ databases">
        <title>30 novel species of actinomycetes from the DSMZ collection.</title>
        <authorList>
            <person name="Nouioui I."/>
        </authorList>
    </citation>
    <scope>NUCLEOTIDE SEQUENCE [LARGE SCALE GENOMIC DNA]</scope>
    <source>
        <strain evidence="2">DSM 41886</strain>
    </source>
</reference>
<proteinExistence type="predicted"/>
<sequence length="52" mass="5622">MNALSRRARHRRSAARQARARGWLGARAGELMIAADPLGLAALLAVLLVSRE</sequence>
<evidence type="ECO:0000313" key="2">
    <source>
        <dbReference type="Proteomes" id="UP001183615"/>
    </source>
</evidence>
<comment type="caution">
    <text evidence="1">The sequence shown here is derived from an EMBL/GenBank/DDBJ whole genome shotgun (WGS) entry which is preliminary data.</text>
</comment>
<name>A0ABU2RXM4_9ACTN</name>